<evidence type="ECO:0000256" key="2">
    <source>
        <dbReference type="ARBA" id="ARBA00022692"/>
    </source>
</evidence>
<keyword evidence="4" id="KW-0472">Membrane</keyword>
<dbReference type="Pfam" id="PF01061">
    <property type="entry name" value="ABC2_membrane"/>
    <property type="match status" value="1"/>
</dbReference>
<protein>
    <submittedName>
        <fullName evidence="6">ABC transporter G family member 29</fullName>
    </submittedName>
</protein>
<comment type="caution">
    <text evidence="6">The sequence shown here is derived from an EMBL/GenBank/DDBJ whole genome shotgun (WGS) entry which is preliminary data.</text>
</comment>
<name>A0ABD1Q3U3_9LAMI</name>
<evidence type="ECO:0000313" key="6">
    <source>
        <dbReference type="EMBL" id="KAL2470800.1"/>
    </source>
</evidence>
<keyword evidence="3" id="KW-1133">Transmembrane helix</keyword>
<dbReference type="PANTHER" id="PTHR48040:SF28">
    <property type="entry name" value="ABC TRANSPORTER G FAMILY MEMBER 39-LIKE"/>
    <property type="match status" value="1"/>
</dbReference>
<evidence type="ECO:0000256" key="1">
    <source>
        <dbReference type="ARBA" id="ARBA00004141"/>
    </source>
</evidence>
<sequence>MSLLQLAPETFDLFDDIILLSEDHIIFQGSREHVVDFFESCGFKCPDRKATADFLQETFVDEWMDLVELDSLKNAIVGISGVAGLSTEQRKRLTIGVELVANPSIIFMDEPISGLDAIAIVMRTVRNPLDTGITVVCTIHQPSIDIFESFDEAITGVPKIKEKYNPAAWMLEVSSVASKSRLGMYFSEYYKSTNLSERNKVLVEELSTSPTGAKDLYFSGHYSQTTWGQFKSSGSNGGLTGEVLVTILLGTSSLWFVRSWLGQFSGESEPKGSHLILGESTSSLVHGKSNADLLTIMGAMYASAMFVRINNCATVHLVVAIERTVFYRKRGAGMYAALPYVMSQVVVEVPYALVIYSFSVCHGGLSMDCY</sequence>
<dbReference type="Proteomes" id="UP001604336">
    <property type="component" value="Unassembled WGS sequence"/>
</dbReference>
<dbReference type="SUPFAM" id="SSF52540">
    <property type="entry name" value="P-loop containing nucleoside triphosphate hydrolases"/>
    <property type="match status" value="1"/>
</dbReference>
<accession>A0ABD1Q3U3</accession>
<gene>
    <name evidence="6" type="ORF">Adt_38936</name>
</gene>
<reference evidence="7" key="1">
    <citation type="submission" date="2024-07" db="EMBL/GenBank/DDBJ databases">
        <title>Two chromosome-level genome assemblies of Korean endemic species Abeliophyllum distichum and Forsythia ovata (Oleaceae).</title>
        <authorList>
            <person name="Jang H."/>
        </authorList>
    </citation>
    <scope>NUCLEOTIDE SEQUENCE [LARGE SCALE GENOMIC DNA]</scope>
</reference>
<evidence type="ECO:0000313" key="7">
    <source>
        <dbReference type="Proteomes" id="UP001604336"/>
    </source>
</evidence>
<comment type="subcellular location">
    <subcellularLocation>
        <location evidence="1">Membrane</location>
        <topology evidence="1">Multi-pass membrane protein</topology>
    </subcellularLocation>
</comment>
<organism evidence="6 7">
    <name type="scientific">Abeliophyllum distichum</name>
    <dbReference type="NCBI Taxonomy" id="126358"/>
    <lineage>
        <taxon>Eukaryota</taxon>
        <taxon>Viridiplantae</taxon>
        <taxon>Streptophyta</taxon>
        <taxon>Embryophyta</taxon>
        <taxon>Tracheophyta</taxon>
        <taxon>Spermatophyta</taxon>
        <taxon>Magnoliopsida</taxon>
        <taxon>eudicotyledons</taxon>
        <taxon>Gunneridae</taxon>
        <taxon>Pentapetalae</taxon>
        <taxon>asterids</taxon>
        <taxon>lamiids</taxon>
        <taxon>Lamiales</taxon>
        <taxon>Oleaceae</taxon>
        <taxon>Forsythieae</taxon>
        <taxon>Abeliophyllum</taxon>
    </lineage>
</organism>
<dbReference type="PANTHER" id="PTHR48040">
    <property type="entry name" value="PLEIOTROPIC DRUG RESISTANCE PROTEIN 1-LIKE ISOFORM X1"/>
    <property type="match status" value="1"/>
</dbReference>
<dbReference type="InterPro" id="IPR013525">
    <property type="entry name" value="ABC2_TM"/>
</dbReference>
<feature type="domain" description="ABC-2 type transporter transmembrane" evidence="5">
    <location>
        <begin position="287"/>
        <end position="355"/>
    </location>
</feature>
<keyword evidence="2" id="KW-0812">Transmembrane</keyword>
<evidence type="ECO:0000256" key="4">
    <source>
        <dbReference type="ARBA" id="ARBA00023136"/>
    </source>
</evidence>
<proteinExistence type="predicted"/>
<evidence type="ECO:0000256" key="3">
    <source>
        <dbReference type="ARBA" id="ARBA00022989"/>
    </source>
</evidence>
<dbReference type="AlphaFoldDB" id="A0ABD1Q3U3"/>
<dbReference type="EMBL" id="JBFOLK010000012">
    <property type="protein sequence ID" value="KAL2470800.1"/>
    <property type="molecule type" value="Genomic_DNA"/>
</dbReference>
<evidence type="ECO:0000259" key="5">
    <source>
        <dbReference type="Pfam" id="PF01061"/>
    </source>
</evidence>
<dbReference type="GO" id="GO:0016020">
    <property type="term" value="C:membrane"/>
    <property type="evidence" value="ECO:0007669"/>
    <property type="project" value="UniProtKB-SubCell"/>
</dbReference>
<dbReference type="Gene3D" id="3.40.50.300">
    <property type="entry name" value="P-loop containing nucleotide triphosphate hydrolases"/>
    <property type="match status" value="1"/>
</dbReference>
<keyword evidence="7" id="KW-1185">Reference proteome</keyword>
<dbReference type="InterPro" id="IPR027417">
    <property type="entry name" value="P-loop_NTPase"/>
</dbReference>